<accession>A0ABQ9L8B7</accession>
<proteinExistence type="predicted"/>
<protein>
    <recommendedName>
        <fullName evidence="1">Reverse transcriptase Ty1/copia-type domain-containing protein</fullName>
    </recommendedName>
</protein>
<sequence length="285" mass="31964">IRSSQNPHPIYNFVSYHRLSPSYYAFVTTLSNVFVPKTVREALEHPGWRNAMVEEMTALHNNGTWDLVPLPKGKSTVGSATYDWPLHQLDIKNAFLHGDLQEEVYMEQPPGFVAQGELGKQSEAGLILLVVYVDDIIITGSDSAGISSLKTFLQTQKYVLDLLTETGKLGAKPCNTDWAGSKVDRRSTTGYCVFVGGNLVSWKSKKQSVVSRSSAESEYRAMAQSVCEVMWIFQLLDETGFKTPLPAKLWCDNQAALHIASNPVFHERTKHIEIDCHFVREKIQQ</sequence>
<reference evidence="2" key="1">
    <citation type="journal article" date="2023" name="Plant Biotechnol. J.">
        <title>Chromosome-level wild Hevea brasiliensis genome provides new tools for genomic-assisted breeding and valuable loci to elevate rubber yield.</title>
        <authorList>
            <person name="Cheng H."/>
            <person name="Song X."/>
            <person name="Hu Y."/>
            <person name="Wu T."/>
            <person name="Yang Q."/>
            <person name="An Z."/>
            <person name="Feng S."/>
            <person name="Deng Z."/>
            <person name="Wu W."/>
            <person name="Zeng X."/>
            <person name="Tu M."/>
            <person name="Wang X."/>
            <person name="Huang H."/>
        </authorList>
    </citation>
    <scope>NUCLEOTIDE SEQUENCE</scope>
    <source>
        <strain evidence="2">MT/VB/25A 57/8</strain>
    </source>
</reference>
<dbReference type="PANTHER" id="PTHR11439">
    <property type="entry name" value="GAG-POL-RELATED RETROTRANSPOSON"/>
    <property type="match status" value="1"/>
</dbReference>
<feature type="non-terminal residue" evidence="2">
    <location>
        <position position="1"/>
    </location>
</feature>
<dbReference type="CDD" id="cd09272">
    <property type="entry name" value="RNase_HI_RT_Ty1"/>
    <property type="match status" value="1"/>
</dbReference>
<dbReference type="Proteomes" id="UP001174677">
    <property type="component" value="Chromosome 13"/>
</dbReference>
<dbReference type="Pfam" id="PF07727">
    <property type="entry name" value="RVT_2"/>
    <property type="match status" value="1"/>
</dbReference>
<dbReference type="SUPFAM" id="SSF56672">
    <property type="entry name" value="DNA/RNA polymerases"/>
    <property type="match status" value="1"/>
</dbReference>
<comment type="caution">
    <text evidence="2">The sequence shown here is derived from an EMBL/GenBank/DDBJ whole genome shotgun (WGS) entry which is preliminary data.</text>
</comment>
<dbReference type="EMBL" id="JARPOI010000013">
    <property type="protein sequence ID" value="KAJ9162828.1"/>
    <property type="molecule type" value="Genomic_DNA"/>
</dbReference>
<feature type="domain" description="Reverse transcriptase Ty1/copia-type" evidence="1">
    <location>
        <begin position="79"/>
        <end position="120"/>
    </location>
</feature>
<evidence type="ECO:0000313" key="2">
    <source>
        <dbReference type="EMBL" id="KAJ9162828.1"/>
    </source>
</evidence>
<name>A0ABQ9L8B7_HEVBR</name>
<keyword evidence="3" id="KW-1185">Reference proteome</keyword>
<evidence type="ECO:0000259" key="1">
    <source>
        <dbReference type="Pfam" id="PF07727"/>
    </source>
</evidence>
<dbReference type="PANTHER" id="PTHR11439:SF467">
    <property type="entry name" value="INTEGRASE CATALYTIC DOMAIN-CONTAINING PROTEIN"/>
    <property type="match status" value="1"/>
</dbReference>
<dbReference type="InterPro" id="IPR013103">
    <property type="entry name" value="RVT_2"/>
</dbReference>
<evidence type="ECO:0000313" key="3">
    <source>
        <dbReference type="Proteomes" id="UP001174677"/>
    </source>
</evidence>
<organism evidence="2 3">
    <name type="scientific">Hevea brasiliensis</name>
    <name type="common">Para rubber tree</name>
    <name type="synonym">Siphonia brasiliensis</name>
    <dbReference type="NCBI Taxonomy" id="3981"/>
    <lineage>
        <taxon>Eukaryota</taxon>
        <taxon>Viridiplantae</taxon>
        <taxon>Streptophyta</taxon>
        <taxon>Embryophyta</taxon>
        <taxon>Tracheophyta</taxon>
        <taxon>Spermatophyta</taxon>
        <taxon>Magnoliopsida</taxon>
        <taxon>eudicotyledons</taxon>
        <taxon>Gunneridae</taxon>
        <taxon>Pentapetalae</taxon>
        <taxon>rosids</taxon>
        <taxon>fabids</taxon>
        <taxon>Malpighiales</taxon>
        <taxon>Euphorbiaceae</taxon>
        <taxon>Crotonoideae</taxon>
        <taxon>Micrandreae</taxon>
        <taxon>Hevea</taxon>
    </lineage>
</organism>
<gene>
    <name evidence="2" type="ORF">P3X46_022570</name>
</gene>
<dbReference type="InterPro" id="IPR043502">
    <property type="entry name" value="DNA/RNA_pol_sf"/>
</dbReference>